<feature type="compositionally biased region" description="Basic and acidic residues" evidence="1">
    <location>
        <begin position="76"/>
        <end position="88"/>
    </location>
</feature>
<reference evidence="2 3" key="1">
    <citation type="journal article" date="2019" name="Commun. Biol.">
        <title>The bagworm genome reveals a unique fibroin gene that provides high tensile strength.</title>
        <authorList>
            <person name="Kono N."/>
            <person name="Nakamura H."/>
            <person name="Ohtoshi R."/>
            <person name="Tomita M."/>
            <person name="Numata K."/>
            <person name="Arakawa K."/>
        </authorList>
    </citation>
    <scope>NUCLEOTIDE SEQUENCE [LARGE SCALE GENOMIC DNA]</scope>
</reference>
<keyword evidence="3" id="KW-1185">Reference proteome</keyword>
<protein>
    <submittedName>
        <fullName evidence="2">Uncharacterized protein</fullName>
    </submittedName>
</protein>
<dbReference type="Proteomes" id="UP000299102">
    <property type="component" value="Unassembled WGS sequence"/>
</dbReference>
<dbReference type="AlphaFoldDB" id="A0A4C1ZAB6"/>
<dbReference type="EMBL" id="BGZK01001742">
    <property type="protein sequence ID" value="GBP85516.1"/>
    <property type="molecule type" value="Genomic_DNA"/>
</dbReference>
<evidence type="ECO:0000313" key="3">
    <source>
        <dbReference type="Proteomes" id="UP000299102"/>
    </source>
</evidence>
<proteinExistence type="predicted"/>
<comment type="caution">
    <text evidence="2">The sequence shown here is derived from an EMBL/GenBank/DDBJ whole genome shotgun (WGS) entry which is preliminary data.</text>
</comment>
<evidence type="ECO:0000256" key="1">
    <source>
        <dbReference type="SAM" id="MobiDB-lite"/>
    </source>
</evidence>
<organism evidence="2 3">
    <name type="scientific">Eumeta variegata</name>
    <name type="common">Bagworm moth</name>
    <name type="synonym">Eumeta japonica</name>
    <dbReference type="NCBI Taxonomy" id="151549"/>
    <lineage>
        <taxon>Eukaryota</taxon>
        <taxon>Metazoa</taxon>
        <taxon>Ecdysozoa</taxon>
        <taxon>Arthropoda</taxon>
        <taxon>Hexapoda</taxon>
        <taxon>Insecta</taxon>
        <taxon>Pterygota</taxon>
        <taxon>Neoptera</taxon>
        <taxon>Endopterygota</taxon>
        <taxon>Lepidoptera</taxon>
        <taxon>Glossata</taxon>
        <taxon>Ditrysia</taxon>
        <taxon>Tineoidea</taxon>
        <taxon>Psychidae</taxon>
        <taxon>Oiketicinae</taxon>
        <taxon>Eumeta</taxon>
    </lineage>
</organism>
<sequence length="129" mass="14715">MREAETLSPERKLQTSHCGGTEWISYPRVRFEMLPQPTAARWKREPAPTKTNKGGFLYGRPMNDPLKKTNHPCKGRHTERSLPTERRGVARAGSELVHDNWTAPYVILGDDMPCRTTQSDCLKPHLVAY</sequence>
<gene>
    <name evidence="2" type="ORF">EVAR_45058_1</name>
</gene>
<feature type="region of interest" description="Disordered" evidence="1">
    <location>
        <begin position="40"/>
        <end position="91"/>
    </location>
</feature>
<name>A0A4C1ZAB6_EUMVA</name>
<accession>A0A4C1ZAB6</accession>
<evidence type="ECO:0000313" key="2">
    <source>
        <dbReference type="EMBL" id="GBP85516.1"/>
    </source>
</evidence>